<reference evidence="2 3" key="1">
    <citation type="submission" date="2018-11" db="EMBL/GenBank/DDBJ databases">
        <title>Genome squencing of methanotrophic bacteria isolated from alkaline groundwater in Korea.</title>
        <authorList>
            <person name="Nguyen L.N."/>
        </authorList>
    </citation>
    <scope>NUCLEOTIDE SEQUENCE [LARGE SCALE GENOMIC DNA]</scope>
    <source>
        <strain evidence="2 3">GW6</strain>
    </source>
</reference>
<accession>A0A3G8MAV2</accession>
<dbReference type="InterPro" id="IPR001584">
    <property type="entry name" value="Integrase_cat-core"/>
</dbReference>
<feature type="domain" description="Integrase catalytic" evidence="1">
    <location>
        <begin position="14"/>
        <end position="42"/>
    </location>
</feature>
<dbReference type="EMBL" id="CP034086">
    <property type="protein sequence ID" value="AZG78674.1"/>
    <property type="molecule type" value="Genomic_DNA"/>
</dbReference>
<evidence type="ECO:0000313" key="2">
    <source>
        <dbReference type="EMBL" id="AZG78674.1"/>
    </source>
</evidence>
<organism evidence="2 3">
    <name type="scientific">Methylocystis rosea</name>
    <dbReference type="NCBI Taxonomy" id="173366"/>
    <lineage>
        <taxon>Bacteria</taxon>
        <taxon>Pseudomonadati</taxon>
        <taxon>Pseudomonadota</taxon>
        <taxon>Alphaproteobacteria</taxon>
        <taxon>Hyphomicrobiales</taxon>
        <taxon>Methylocystaceae</taxon>
        <taxon>Methylocystis</taxon>
    </lineage>
</organism>
<dbReference type="Proteomes" id="UP000273982">
    <property type="component" value="Chromosome"/>
</dbReference>
<dbReference type="KEGG" id="mros:EHO51_15815"/>
<dbReference type="Pfam" id="PF13683">
    <property type="entry name" value="rve_3"/>
    <property type="match status" value="1"/>
</dbReference>
<dbReference type="AlphaFoldDB" id="A0A3G8MAV2"/>
<dbReference type="GO" id="GO:0015074">
    <property type="term" value="P:DNA integration"/>
    <property type="evidence" value="ECO:0007669"/>
    <property type="project" value="InterPro"/>
</dbReference>
<evidence type="ECO:0000313" key="3">
    <source>
        <dbReference type="Proteomes" id="UP000273982"/>
    </source>
</evidence>
<evidence type="ECO:0000259" key="1">
    <source>
        <dbReference type="Pfam" id="PF13683"/>
    </source>
</evidence>
<name>A0A3G8MAV2_9HYPH</name>
<protein>
    <recommendedName>
        <fullName evidence="1">Integrase catalytic domain-containing protein</fullName>
    </recommendedName>
</protein>
<sequence>MTVHGPKTPLRITDTLDHARAKIGAWVSDYNHRRPHSSLGYARRRNMRPISRQQATGCTTSTSSAIACCSIRAFGRTNKRDANCCSRKVQGQVKGVVRV</sequence>
<proteinExistence type="predicted"/>
<gene>
    <name evidence="2" type="ORF">EHO51_15815</name>
</gene>